<evidence type="ECO:0000256" key="4">
    <source>
        <dbReference type="SAM" id="MobiDB-lite"/>
    </source>
</evidence>
<evidence type="ECO:0000313" key="5">
    <source>
        <dbReference type="EMBL" id="BDA64640.1"/>
    </source>
</evidence>
<feature type="compositionally biased region" description="Low complexity" evidence="4">
    <location>
        <begin position="880"/>
        <end position="922"/>
    </location>
</feature>
<sequence>MTAPSETSETIDPRRVSLYAGHFDALWGLAWSPDGTRILSGSHDGTARVWDADSGGELFALTGRGGSVNAAAWSPDGRRLATTSEEHTARIWDADTGEDLLLLDLGGQAIGGAVAWSPDSTRLITRMEDDAARIWDAATGETVRTLVGHADNVTAVAWSPDRTRVATASDDGTARIWDVTTGTELLHVGPIPVQDTAQGEDGAVEPMTGLAWSPDSTRIITASDESMPRVWDAATGAHLLTLSGEYWVSTVAWSPDSTRIVTDDLGDSSAHVWDANTGVELMTLAGHGKWACSLAWSPDSTRVATGSHDHTVRIWDPVTGECVKVLGPGNSVDAVAWSPEGSRVVVGAKIGGTRVWDLTSGEPVLTVDVQDPELSSFGWSPDGSRLAADSYFSRGVSVLNASTGEGILSLTAGLDEVNAFAWSPEGRRLLTGVGSSMAVIWDADRGTALLELEGHSDIVTSVAWSPNGARALTGSQDGSARIWDTTTGKVVRTFTHDWVREVAWTRGGPRVVTGSADGDGHVWDAITGGELVRLAGQGAMVRSFAWSPDGQRVLAGFDDGVARVWDEVSGKVVLTLAGHRFGVTAAQWSPDGARIITGSEDATVRLWDAQTGEMTGPFFCFLPDGEVAVLDAPTLGLRAGSEQVWDLLAHPEVIEGRLTRVLMTPRSAEPLPFQAPAEEAHEADQGAGVEPGTAQAADQGAPGPEASPEGLGDGHAAEHGRHALPAQEEAVDHPEPDEPVAGSEPAPPAGGAEPGVQDGAPQSAEPSADPVPALSLVADDSSGQGFAPSPWDILPTVETDTPEGAGMPDLALLSGDAHVSSPVGQARRGAHAADPAALDEPEPVQAPAEGGQPPAPGGPQAPETPGAVETAGMAATASGAEPAQPAPYQAPGAQPQVEGQAGEQPEPGAEAGGAMPQEEAPAPWGDPELRRRIYTEVEEFVSAIARRDLNELASRYGISGDSLSALEEQIDRFPVPSSELSLYPIQKADEYADGRHRLSLSELPDSGVLIESEVWREGTYAGGLLVAHWNPMGIYPFDFRSFRF</sequence>
<reference evidence="5 6" key="1">
    <citation type="submission" date="2021-08" db="EMBL/GenBank/DDBJ databases">
        <title>Whole genome sequence of novel Actinomyces species strain MAS-1.</title>
        <authorList>
            <person name="Saito M."/>
            <person name="Kuwahara N."/>
            <person name="Takizawa T."/>
            <person name="Gotouda H."/>
            <person name="Ochiai T."/>
        </authorList>
    </citation>
    <scope>NUCLEOTIDE SEQUENCE [LARGE SCALE GENOMIC DNA]</scope>
    <source>
        <strain evidence="5 6">MAS-1</strain>
    </source>
</reference>
<feature type="repeat" description="WD" evidence="3">
    <location>
        <begin position="410"/>
        <end position="451"/>
    </location>
</feature>
<gene>
    <name evidence="5" type="ORF">MANAM107_14740</name>
</gene>
<dbReference type="EMBL" id="AP025017">
    <property type="protein sequence ID" value="BDA64640.1"/>
    <property type="molecule type" value="Genomic_DNA"/>
</dbReference>
<dbReference type="InterPro" id="IPR019775">
    <property type="entry name" value="WD40_repeat_CS"/>
</dbReference>
<dbReference type="PRINTS" id="PR00320">
    <property type="entry name" value="GPROTEINBRPT"/>
</dbReference>
<organism evidence="5 6">
    <name type="scientific">Actinomyces capricornis</name>
    <dbReference type="NCBI Taxonomy" id="2755559"/>
    <lineage>
        <taxon>Bacteria</taxon>
        <taxon>Bacillati</taxon>
        <taxon>Actinomycetota</taxon>
        <taxon>Actinomycetes</taxon>
        <taxon>Actinomycetales</taxon>
        <taxon>Actinomycetaceae</taxon>
        <taxon>Actinomyces</taxon>
    </lineage>
</organism>
<feature type="region of interest" description="Disordered" evidence="4">
    <location>
        <begin position="677"/>
        <end position="927"/>
    </location>
</feature>
<dbReference type="SUPFAM" id="SSF50998">
    <property type="entry name" value="Quinoprotein alcohol dehydrogenase-like"/>
    <property type="match status" value="2"/>
</dbReference>
<feature type="repeat" description="WD" evidence="3">
    <location>
        <begin position="113"/>
        <end position="145"/>
    </location>
</feature>
<feature type="repeat" description="WD" evidence="3">
    <location>
        <begin position="200"/>
        <end position="241"/>
    </location>
</feature>
<protein>
    <recommendedName>
        <fullName evidence="7">Anaphase-promoting complex subunit 4 WD40 domain-containing protein</fullName>
    </recommendedName>
</protein>
<accession>A0ABN6K546</accession>
<feature type="repeat" description="WD" evidence="3">
    <location>
        <begin position="146"/>
        <end position="187"/>
    </location>
</feature>
<dbReference type="InterPro" id="IPR001680">
    <property type="entry name" value="WD40_rpt"/>
</dbReference>
<evidence type="ECO:0000256" key="3">
    <source>
        <dbReference type="PROSITE-ProRule" id="PRU00221"/>
    </source>
</evidence>
<evidence type="ECO:0000256" key="2">
    <source>
        <dbReference type="ARBA" id="ARBA00022737"/>
    </source>
</evidence>
<feature type="repeat" description="WD" evidence="3">
    <location>
        <begin position="284"/>
        <end position="325"/>
    </location>
</feature>
<dbReference type="Proteomes" id="UP000824496">
    <property type="component" value="Chromosome"/>
</dbReference>
<dbReference type="InterPro" id="IPR015943">
    <property type="entry name" value="WD40/YVTN_repeat-like_dom_sf"/>
</dbReference>
<feature type="repeat" description="WD" evidence="3">
    <location>
        <begin position="452"/>
        <end position="493"/>
    </location>
</feature>
<evidence type="ECO:0000256" key="1">
    <source>
        <dbReference type="ARBA" id="ARBA00022574"/>
    </source>
</evidence>
<dbReference type="InterPro" id="IPR020472">
    <property type="entry name" value="WD40_PAC1"/>
</dbReference>
<feature type="compositionally biased region" description="Low complexity" evidence="4">
    <location>
        <begin position="739"/>
        <end position="756"/>
    </location>
</feature>
<feature type="repeat" description="WD" evidence="3">
    <location>
        <begin position="19"/>
        <end position="60"/>
    </location>
</feature>
<feature type="repeat" description="WD" evidence="3">
    <location>
        <begin position="61"/>
        <end position="102"/>
    </location>
</feature>
<dbReference type="CDD" id="cd00200">
    <property type="entry name" value="WD40"/>
    <property type="match status" value="2"/>
</dbReference>
<feature type="repeat" description="WD" evidence="3">
    <location>
        <begin position="534"/>
        <end position="575"/>
    </location>
</feature>
<feature type="repeat" description="WD" evidence="3">
    <location>
        <begin position="325"/>
        <end position="366"/>
    </location>
</feature>
<dbReference type="PROSITE" id="PS50294">
    <property type="entry name" value="WD_REPEATS_REGION"/>
    <property type="match status" value="7"/>
</dbReference>
<feature type="repeat" description="WD" evidence="3">
    <location>
        <begin position="576"/>
        <end position="617"/>
    </location>
</feature>
<dbReference type="PANTHER" id="PTHR19848:SF8">
    <property type="entry name" value="F-BOX AND WD REPEAT DOMAIN CONTAINING 7"/>
    <property type="match status" value="1"/>
</dbReference>
<evidence type="ECO:0008006" key="7">
    <source>
        <dbReference type="Google" id="ProtNLM"/>
    </source>
</evidence>
<name>A0ABN6K546_9ACTO</name>
<keyword evidence="2" id="KW-0677">Repeat</keyword>
<dbReference type="RefSeq" id="WP_223906832.1">
    <property type="nucleotide sequence ID" value="NZ_AP025017.1"/>
</dbReference>
<evidence type="ECO:0000313" key="6">
    <source>
        <dbReference type="Proteomes" id="UP000824496"/>
    </source>
</evidence>
<dbReference type="Gene3D" id="2.130.10.10">
    <property type="entry name" value="YVTN repeat-like/Quinoprotein amine dehydrogenase"/>
    <property type="match status" value="5"/>
</dbReference>
<dbReference type="SMART" id="SM00320">
    <property type="entry name" value="WD40"/>
    <property type="match status" value="13"/>
</dbReference>
<dbReference type="PROSITE" id="PS00678">
    <property type="entry name" value="WD_REPEATS_1"/>
    <property type="match status" value="4"/>
</dbReference>
<keyword evidence="1 3" id="KW-0853">WD repeat</keyword>
<keyword evidence="6" id="KW-1185">Reference proteome</keyword>
<dbReference type="PANTHER" id="PTHR19848">
    <property type="entry name" value="WD40 REPEAT PROTEIN"/>
    <property type="match status" value="1"/>
</dbReference>
<dbReference type="InterPro" id="IPR011047">
    <property type="entry name" value="Quinoprotein_ADH-like_sf"/>
</dbReference>
<feature type="repeat" description="WD" evidence="3">
    <location>
        <begin position="499"/>
        <end position="533"/>
    </location>
</feature>
<dbReference type="Pfam" id="PF00400">
    <property type="entry name" value="WD40"/>
    <property type="match status" value="11"/>
</dbReference>
<proteinExistence type="predicted"/>
<dbReference type="PROSITE" id="PS50082">
    <property type="entry name" value="WD_REPEATS_2"/>
    <property type="match status" value="12"/>
</dbReference>